<reference evidence="3" key="1">
    <citation type="submission" date="2020-04" db="EMBL/GenBank/DDBJ databases">
        <title>Genome Assembly and Annotation of Botryosphaeria dothidea sdau 11-99, a Latent Pathogen of Apple Fruit Ring Rot in China.</title>
        <authorList>
            <person name="Yu C."/>
            <person name="Diao Y."/>
            <person name="Lu Q."/>
            <person name="Zhao J."/>
            <person name="Cui S."/>
            <person name="Peng C."/>
            <person name="He B."/>
            <person name="Liu H."/>
        </authorList>
    </citation>
    <scope>NUCLEOTIDE SEQUENCE [LARGE SCALE GENOMIC DNA]</scope>
    <source>
        <strain evidence="3">Sdau11-99</strain>
    </source>
</reference>
<comment type="caution">
    <text evidence="3">The sequence shown here is derived from an EMBL/GenBank/DDBJ whole genome shotgun (WGS) entry which is preliminary data.</text>
</comment>
<evidence type="ECO:0000313" key="3">
    <source>
        <dbReference type="EMBL" id="KAF4303075.1"/>
    </source>
</evidence>
<gene>
    <name evidence="3" type="ORF">GTA08_BOTSDO08798</name>
</gene>
<feature type="domain" description="NAD-dependent epimerase/dehydratase" evidence="2">
    <location>
        <begin position="3"/>
        <end position="128"/>
    </location>
</feature>
<sequence>MKVLLTGATGFVGAHTLHALLADPRIATVLTLTRAPLSKSPYITSRHLESAKLVEIVHDDLGSYPPALLERLRGVRGCVWCVGGRHTQRSRWPTDDEYVRVSVEYSRACAEALAGVASAPLRFVFCSGHATELDQGKSLWVMERTRKVKGMAESALFEVAGKIAGRVEAYSVRPCGIYQKNPTLKDRFLTAVVLPSCRVEELAVVMVEVAVEGNRERIVPHEKIKEWGGRLLKEGKGGE</sequence>
<name>A0A8H4IL38_9PEZI</name>
<dbReference type="Pfam" id="PF01370">
    <property type="entry name" value="Epimerase"/>
    <property type="match status" value="1"/>
</dbReference>
<dbReference type="OrthoDB" id="3535423at2759"/>
<dbReference type="Gene3D" id="3.40.50.720">
    <property type="entry name" value="NAD(P)-binding Rossmann-like Domain"/>
    <property type="match status" value="1"/>
</dbReference>
<dbReference type="PANTHER" id="PTHR14097">
    <property type="entry name" value="OXIDOREDUCTASE HTATIP2"/>
    <property type="match status" value="1"/>
</dbReference>
<protein>
    <submittedName>
        <fullName evidence="3">Nucleoside-diphosphate-sugar protein</fullName>
    </submittedName>
</protein>
<dbReference type="PANTHER" id="PTHR14097:SF9">
    <property type="entry name" value="EPIMERASE, PUTATIVE (AFU_ORTHOLOGUE AFUA_8G07320)-RELATED"/>
    <property type="match status" value="1"/>
</dbReference>
<evidence type="ECO:0000256" key="1">
    <source>
        <dbReference type="ARBA" id="ARBA00004370"/>
    </source>
</evidence>
<dbReference type="Proteomes" id="UP000572817">
    <property type="component" value="Unassembled WGS sequence"/>
</dbReference>
<comment type="subcellular location">
    <subcellularLocation>
        <location evidence="1">Membrane</location>
    </subcellularLocation>
</comment>
<accession>A0A8H4IL38</accession>
<dbReference type="SUPFAM" id="SSF51735">
    <property type="entry name" value="NAD(P)-binding Rossmann-fold domains"/>
    <property type="match status" value="1"/>
</dbReference>
<keyword evidence="4" id="KW-1185">Reference proteome</keyword>
<dbReference type="InterPro" id="IPR001509">
    <property type="entry name" value="Epimerase_deHydtase"/>
</dbReference>
<dbReference type="AlphaFoldDB" id="A0A8H4IL38"/>
<organism evidence="3 4">
    <name type="scientific">Botryosphaeria dothidea</name>
    <dbReference type="NCBI Taxonomy" id="55169"/>
    <lineage>
        <taxon>Eukaryota</taxon>
        <taxon>Fungi</taxon>
        <taxon>Dikarya</taxon>
        <taxon>Ascomycota</taxon>
        <taxon>Pezizomycotina</taxon>
        <taxon>Dothideomycetes</taxon>
        <taxon>Dothideomycetes incertae sedis</taxon>
        <taxon>Botryosphaeriales</taxon>
        <taxon>Botryosphaeriaceae</taxon>
        <taxon>Botryosphaeria</taxon>
    </lineage>
</organism>
<proteinExistence type="predicted"/>
<dbReference type="EMBL" id="WWBZ02000062">
    <property type="protein sequence ID" value="KAF4303075.1"/>
    <property type="molecule type" value="Genomic_DNA"/>
</dbReference>
<evidence type="ECO:0000313" key="4">
    <source>
        <dbReference type="Proteomes" id="UP000572817"/>
    </source>
</evidence>
<dbReference type="GO" id="GO:0016020">
    <property type="term" value="C:membrane"/>
    <property type="evidence" value="ECO:0007669"/>
    <property type="project" value="UniProtKB-SubCell"/>
</dbReference>
<dbReference type="InterPro" id="IPR036291">
    <property type="entry name" value="NAD(P)-bd_dom_sf"/>
</dbReference>
<evidence type="ECO:0000259" key="2">
    <source>
        <dbReference type="Pfam" id="PF01370"/>
    </source>
</evidence>